<sequence length="686" mass="77731">MSLYTENRSAYGRPLNSSIMATMNGLNRSESVPITVIKQKDMEVEVLNENGHQRTQSFHIATQPNGKESNQTVYLYASQLYASLKPKIKSERLSDNDNWCQGAVPPQIPPHEEKYRRLVYDLAFATLKYQALLEDILLDSGYYSSYSTPDENHALTMVILQDMQDRRFRKRYKKVGETLIEHVNEVEEDLNSYKTKFNAALARNRIKFKAPSIEYLLPEQVRQRETKAVDLPVYAWVNQIKTSTQTVIETLKEEGFYQVMSDDKLSSTTFYLDTQCKNIIVFHPDLRLELESHELVQDFHLILQDKASCFGPHSVKALLNEGDDIIHTHVGSGKITAHLSSLTNQDSSTVFAFGINSPSHHNAIREKMESFGAKNVRGVEENFLDVLPTDIRFKNVKVVLLTPPCSHSGITNPVDYILHDGEDTSILQDLSKDEIDQDKVDELINLQMDYLKHAVKFSKVQAVVYCTHSTSPHENENVVTKVSDYTNARLTLKQMPWRITPPTLPIPPSDVDTYGKQRYFKTEPSSKISGCFVCVITREATADDQLTAADIIARAKAKGLMGLDGEKIDTEDEEPIAEIGKRKKKGGQRSPRSKSTSSIRRVFPKGKISPPGRALRVSPTRSQRKVGRSKTTLIPNTSSDEDFRTIKTVTRKPRTATHTAISTSTITIRPKERIGLKFQQFSWQKF</sequence>
<dbReference type="PANTHER" id="PTHR14663:SF2">
    <property type="entry name" value="METHYLTRANSFERASE NSUN7-RELATED"/>
    <property type="match status" value="1"/>
</dbReference>
<dbReference type="InterPro" id="IPR001678">
    <property type="entry name" value="MeTrfase_RsmB-F_NOP2_dom"/>
</dbReference>
<organism evidence="4 5">
    <name type="scientific">Saccoglossus kowalevskii</name>
    <name type="common">Acorn worm</name>
    <dbReference type="NCBI Taxonomy" id="10224"/>
    <lineage>
        <taxon>Eukaryota</taxon>
        <taxon>Metazoa</taxon>
        <taxon>Hemichordata</taxon>
        <taxon>Enteropneusta</taxon>
        <taxon>Harrimaniidae</taxon>
        <taxon>Saccoglossus</taxon>
    </lineage>
</organism>
<dbReference type="Gene3D" id="3.30.70.1170">
    <property type="entry name" value="Sun protein, domain 3"/>
    <property type="match status" value="1"/>
</dbReference>
<name>A0ABM0LUA4_SACKO</name>
<protein>
    <submittedName>
        <fullName evidence="5">Methyltransferase NSUN7-like</fullName>
    </submittedName>
</protein>
<feature type="region of interest" description="Disordered" evidence="2">
    <location>
        <begin position="569"/>
        <end position="639"/>
    </location>
</feature>
<dbReference type="PROSITE" id="PS51686">
    <property type="entry name" value="SAM_MT_RSMB_NOP"/>
    <property type="match status" value="1"/>
</dbReference>
<dbReference type="PANTHER" id="PTHR14663">
    <property type="entry name" value="METHYLTRANSFERASE NSUN7-RELATED"/>
    <property type="match status" value="1"/>
</dbReference>
<keyword evidence="1" id="KW-0489">Methyltransferase</keyword>
<keyword evidence="4" id="KW-1185">Reference proteome</keyword>
<gene>
    <name evidence="5" type="primary">LOC102806253</name>
</gene>
<dbReference type="Proteomes" id="UP000694865">
    <property type="component" value="Unplaced"/>
</dbReference>
<dbReference type="Gene3D" id="3.40.50.150">
    <property type="entry name" value="Vaccinia Virus protein VP39"/>
    <property type="match status" value="1"/>
</dbReference>
<evidence type="ECO:0000256" key="2">
    <source>
        <dbReference type="SAM" id="MobiDB-lite"/>
    </source>
</evidence>
<keyword evidence="1" id="KW-0808">Transferase</keyword>
<evidence type="ECO:0000256" key="1">
    <source>
        <dbReference type="PROSITE-ProRule" id="PRU01023"/>
    </source>
</evidence>
<dbReference type="RefSeq" id="XP_006811345.1">
    <property type="nucleotide sequence ID" value="XM_006811282.1"/>
</dbReference>
<comment type="similarity">
    <text evidence="1">Belongs to the class I-like SAM-binding methyltransferase superfamily. RsmB/NOP family.</text>
</comment>
<evidence type="ECO:0000313" key="5">
    <source>
        <dbReference type="RefSeq" id="XP_006811345.1"/>
    </source>
</evidence>
<accession>A0ABM0LUA4</accession>
<dbReference type="InterPro" id="IPR029063">
    <property type="entry name" value="SAM-dependent_MTases_sf"/>
</dbReference>
<dbReference type="GeneID" id="102806253"/>
<keyword evidence="1" id="KW-0949">S-adenosyl-L-methionine</keyword>
<comment type="caution">
    <text evidence="1">Lacks conserved residue(s) required for the propagation of feature annotation.</text>
</comment>
<keyword evidence="1" id="KW-0694">RNA-binding</keyword>
<feature type="domain" description="SAM-dependent MTase RsmB/NOP-type" evidence="3">
    <location>
        <begin position="223"/>
        <end position="539"/>
    </location>
</feature>
<proteinExistence type="inferred from homology"/>
<evidence type="ECO:0000259" key="3">
    <source>
        <dbReference type="PROSITE" id="PS51686"/>
    </source>
</evidence>
<evidence type="ECO:0000313" key="4">
    <source>
        <dbReference type="Proteomes" id="UP000694865"/>
    </source>
</evidence>
<reference evidence="5" key="1">
    <citation type="submission" date="2025-08" db="UniProtKB">
        <authorList>
            <consortium name="RefSeq"/>
        </authorList>
    </citation>
    <scope>IDENTIFICATION</scope>
    <source>
        <tissue evidence="5">Testes</tissue>
    </source>
</reference>
<dbReference type="SUPFAM" id="SSF53335">
    <property type="entry name" value="S-adenosyl-L-methionine-dependent methyltransferases"/>
    <property type="match status" value="1"/>
</dbReference>
<dbReference type="Pfam" id="PF21148">
    <property type="entry name" value="NSUN5_fdxn-like"/>
    <property type="match status" value="1"/>
</dbReference>
<dbReference type="InterPro" id="IPR042620">
    <property type="entry name" value="NSUN7"/>
</dbReference>
<dbReference type="InterPro" id="IPR049561">
    <property type="entry name" value="NSUN5_7_fdxn-like"/>
</dbReference>
<feature type="compositionally biased region" description="Polar residues" evidence="2">
    <location>
        <begin position="629"/>
        <end position="638"/>
    </location>
</feature>